<name>A0A510G947_9RICK</name>
<dbReference type="AlphaFoldDB" id="A0A510G947"/>
<sequence length="68" mass="6891">MFLPKFLIDSNNADLFSDFPPILVSLTKLGIAGSTGGIGGAGGGDCGMIGGEDTLVLIPAESLPNRKL</sequence>
<proteinExistence type="predicted"/>
<protein>
    <submittedName>
        <fullName evidence="1">Uncharacterized protein</fullName>
    </submittedName>
</protein>
<evidence type="ECO:0000313" key="1">
    <source>
        <dbReference type="EMBL" id="BBJ32448.1"/>
    </source>
</evidence>
<keyword evidence="1" id="KW-0614">Plasmid</keyword>
<dbReference type="Proteomes" id="UP000321183">
    <property type="component" value="Plasmid pRA1"/>
</dbReference>
<gene>
    <name evidence="1" type="ORF">RAS_p440</name>
</gene>
<dbReference type="KEGG" id="ras:RAS_p440"/>
<dbReference type="EMBL" id="AP019564">
    <property type="protein sequence ID" value="BBJ32448.1"/>
    <property type="molecule type" value="Genomic_DNA"/>
</dbReference>
<accession>A0A510G947</accession>
<geneLocation type="plasmid" evidence="1 2">
    <name>pRA1</name>
</geneLocation>
<reference evidence="1 2" key="1">
    <citation type="submission" date="2019-04" db="EMBL/GenBank/DDBJ databases">
        <title>Draft genome sequence of Rickettsia asiatica Maytaro1284.</title>
        <authorList>
            <person name="Thu M."/>
            <person name="Qiu Y."/>
            <person name="Nakao R."/>
        </authorList>
    </citation>
    <scope>NUCLEOTIDE SEQUENCE [LARGE SCALE GENOMIC DNA]</scope>
    <source>
        <strain evidence="1 2">Maytaro1284</strain>
        <plasmid evidence="1 2">pRA1</plasmid>
    </source>
</reference>
<organism evidence="1 2">
    <name type="scientific">Rickettsia asiatica</name>
    <dbReference type="NCBI Taxonomy" id="238800"/>
    <lineage>
        <taxon>Bacteria</taxon>
        <taxon>Pseudomonadati</taxon>
        <taxon>Pseudomonadota</taxon>
        <taxon>Alphaproteobacteria</taxon>
        <taxon>Rickettsiales</taxon>
        <taxon>Rickettsiaceae</taxon>
        <taxon>Rickettsieae</taxon>
        <taxon>Rickettsia</taxon>
        <taxon>spotted fever group</taxon>
    </lineage>
</organism>
<evidence type="ECO:0000313" key="2">
    <source>
        <dbReference type="Proteomes" id="UP000321183"/>
    </source>
</evidence>
<keyword evidence="2" id="KW-1185">Reference proteome</keyword>